<organism evidence="1 2">
    <name type="scientific">Candidatus Portnoybacteria bacterium CG11_big_fil_rev_8_21_14_0_20_40_15</name>
    <dbReference type="NCBI Taxonomy" id="1974817"/>
    <lineage>
        <taxon>Bacteria</taxon>
        <taxon>Candidatus Portnoyibacteriota</taxon>
    </lineage>
</organism>
<dbReference type="Proteomes" id="UP000229317">
    <property type="component" value="Unassembled WGS sequence"/>
</dbReference>
<accession>A0A2H0KT86</accession>
<dbReference type="EMBL" id="PCVO01000024">
    <property type="protein sequence ID" value="PIQ75360.1"/>
    <property type="molecule type" value="Genomic_DNA"/>
</dbReference>
<sequence length="104" mass="11619">MLRIFCLMTSGKPLTSEISDVLLKIACQMVKESKDTQKGLVFTDFRRATLGSISGIVFLAEISTKAGDTSVSYIVRTEDIRIFEEGRGVWIREMPQMAKNAARN</sequence>
<dbReference type="AlphaFoldDB" id="A0A2H0KT86"/>
<comment type="caution">
    <text evidence="1">The sequence shown here is derived from an EMBL/GenBank/DDBJ whole genome shotgun (WGS) entry which is preliminary data.</text>
</comment>
<proteinExistence type="predicted"/>
<protein>
    <submittedName>
        <fullName evidence="1">Uncharacterized protein</fullName>
    </submittedName>
</protein>
<name>A0A2H0KT86_9BACT</name>
<reference evidence="1 2" key="1">
    <citation type="submission" date="2017-09" db="EMBL/GenBank/DDBJ databases">
        <title>Depth-based differentiation of microbial function through sediment-hosted aquifers and enrichment of novel symbionts in the deep terrestrial subsurface.</title>
        <authorList>
            <person name="Probst A.J."/>
            <person name="Ladd B."/>
            <person name="Jarett J.K."/>
            <person name="Geller-Mcgrath D.E."/>
            <person name="Sieber C.M."/>
            <person name="Emerson J.B."/>
            <person name="Anantharaman K."/>
            <person name="Thomas B.C."/>
            <person name="Malmstrom R."/>
            <person name="Stieglmeier M."/>
            <person name="Klingl A."/>
            <person name="Woyke T."/>
            <person name="Ryan C.M."/>
            <person name="Banfield J.F."/>
        </authorList>
    </citation>
    <scope>NUCLEOTIDE SEQUENCE [LARGE SCALE GENOMIC DNA]</scope>
    <source>
        <strain evidence="1">CG11_big_fil_rev_8_21_14_0_20_40_15</strain>
    </source>
</reference>
<gene>
    <name evidence="1" type="ORF">COV84_01645</name>
</gene>
<evidence type="ECO:0000313" key="2">
    <source>
        <dbReference type="Proteomes" id="UP000229317"/>
    </source>
</evidence>
<evidence type="ECO:0000313" key="1">
    <source>
        <dbReference type="EMBL" id="PIQ75360.1"/>
    </source>
</evidence>